<comment type="similarity">
    <text evidence="1">Belongs to the DprA/Smf family.</text>
</comment>
<name>A0ABW1NQN6_9ACTN</name>
<reference evidence="4" key="1">
    <citation type="journal article" date="2019" name="Int. J. Syst. Evol. Microbiol.">
        <title>The Global Catalogue of Microorganisms (GCM) 10K type strain sequencing project: providing services to taxonomists for standard genome sequencing and annotation.</title>
        <authorList>
            <consortium name="The Broad Institute Genomics Platform"/>
            <consortium name="The Broad Institute Genome Sequencing Center for Infectious Disease"/>
            <person name="Wu L."/>
            <person name="Ma J."/>
        </authorList>
    </citation>
    <scope>NUCLEOTIDE SEQUENCE [LARGE SCALE GENOMIC DNA]</scope>
    <source>
        <strain evidence="4">JCM 30346</strain>
    </source>
</reference>
<dbReference type="SUPFAM" id="SSF102405">
    <property type="entry name" value="MCP/YpsA-like"/>
    <property type="match status" value="1"/>
</dbReference>
<feature type="domain" description="Smf/DprA SLOG" evidence="2">
    <location>
        <begin position="86"/>
        <end position="297"/>
    </location>
</feature>
<dbReference type="PANTHER" id="PTHR43022:SF1">
    <property type="entry name" value="PROTEIN SMF"/>
    <property type="match status" value="1"/>
</dbReference>
<keyword evidence="4" id="KW-1185">Reference proteome</keyword>
<proteinExistence type="inferred from homology"/>
<evidence type="ECO:0000256" key="1">
    <source>
        <dbReference type="ARBA" id="ARBA00006525"/>
    </source>
</evidence>
<accession>A0ABW1NQN6</accession>
<dbReference type="NCBIfam" id="TIGR00732">
    <property type="entry name" value="dprA"/>
    <property type="match status" value="1"/>
</dbReference>
<gene>
    <name evidence="3" type="primary">dprA</name>
    <name evidence="3" type="ORF">ACFP1K_30395</name>
</gene>
<dbReference type="InterPro" id="IPR003488">
    <property type="entry name" value="DprA"/>
</dbReference>
<evidence type="ECO:0000313" key="3">
    <source>
        <dbReference type="EMBL" id="MFC6085511.1"/>
    </source>
</evidence>
<protein>
    <submittedName>
        <fullName evidence="3">DNA-processing protein DprA</fullName>
    </submittedName>
</protein>
<evidence type="ECO:0000259" key="2">
    <source>
        <dbReference type="Pfam" id="PF02481"/>
    </source>
</evidence>
<dbReference type="EMBL" id="JBHSRF010000064">
    <property type="protein sequence ID" value="MFC6085511.1"/>
    <property type="molecule type" value="Genomic_DNA"/>
</dbReference>
<dbReference type="Gene3D" id="3.40.50.450">
    <property type="match status" value="1"/>
</dbReference>
<dbReference type="PANTHER" id="PTHR43022">
    <property type="entry name" value="PROTEIN SMF"/>
    <property type="match status" value="1"/>
</dbReference>
<sequence>MARVALMRVADAGDAVMGRLVAGFGAEGALDQVRRGKLDADFVAELAAMRGKPVDPGRRLTAWRGRLPFTDPVADLARGRKLGARLIVPGDVEWPTQLDDLGYERPLGLWLHGSADLRFACLRSVAIVGSRAATPYGMHVAAELAAALSEAGWTIVSGGAHGIDAAAHRGALAGVAETVGVLACGTDVAYPAGNHGLFEAMRARGLIVSECPPGVRPTRLRFLVRNRLIAALTRGTVVVEAAIRSGALNTACHAITLRRHLAAVPGPITSGNSIGCHRLIRRAEAVCVTTAREVIELMAAIGDDLSPEPRAPVLPRDRLDAESRSVLEAVPARSGAGPATIAVSAGVDLMTALSHLGALSAAGYVERTDLGWRLRRST</sequence>
<dbReference type="Proteomes" id="UP001596137">
    <property type="component" value="Unassembled WGS sequence"/>
</dbReference>
<organism evidence="3 4">
    <name type="scientific">Sphaerisporangium aureirubrum</name>
    <dbReference type="NCBI Taxonomy" id="1544736"/>
    <lineage>
        <taxon>Bacteria</taxon>
        <taxon>Bacillati</taxon>
        <taxon>Actinomycetota</taxon>
        <taxon>Actinomycetes</taxon>
        <taxon>Streptosporangiales</taxon>
        <taxon>Streptosporangiaceae</taxon>
        <taxon>Sphaerisporangium</taxon>
    </lineage>
</organism>
<dbReference type="InterPro" id="IPR057666">
    <property type="entry name" value="DrpA_SLOG"/>
</dbReference>
<evidence type="ECO:0000313" key="4">
    <source>
        <dbReference type="Proteomes" id="UP001596137"/>
    </source>
</evidence>
<dbReference type="Pfam" id="PF02481">
    <property type="entry name" value="DNA_processg_A"/>
    <property type="match status" value="1"/>
</dbReference>
<comment type="caution">
    <text evidence="3">The sequence shown here is derived from an EMBL/GenBank/DDBJ whole genome shotgun (WGS) entry which is preliminary data.</text>
</comment>
<dbReference type="RefSeq" id="WP_380759813.1">
    <property type="nucleotide sequence ID" value="NZ_JBHSRF010000064.1"/>
</dbReference>